<accession>A0ACC1NG30</accession>
<keyword evidence="2" id="KW-1185">Reference proteome</keyword>
<proteinExistence type="predicted"/>
<dbReference type="EMBL" id="JANJQO010000390">
    <property type="protein sequence ID" value="KAJ2978290.1"/>
    <property type="molecule type" value="Genomic_DNA"/>
</dbReference>
<protein>
    <submittedName>
        <fullName evidence="1">Uncharacterized protein</fullName>
    </submittedName>
</protein>
<organism evidence="1 2">
    <name type="scientific">Zarea fungicola</name>
    <dbReference type="NCBI Taxonomy" id="93591"/>
    <lineage>
        <taxon>Eukaryota</taxon>
        <taxon>Fungi</taxon>
        <taxon>Dikarya</taxon>
        <taxon>Ascomycota</taxon>
        <taxon>Pezizomycotina</taxon>
        <taxon>Sordariomycetes</taxon>
        <taxon>Hypocreomycetidae</taxon>
        <taxon>Hypocreales</taxon>
        <taxon>Cordycipitaceae</taxon>
        <taxon>Zarea</taxon>
    </lineage>
</organism>
<evidence type="ECO:0000313" key="1">
    <source>
        <dbReference type="EMBL" id="KAJ2978290.1"/>
    </source>
</evidence>
<reference evidence="1" key="1">
    <citation type="submission" date="2022-08" db="EMBL/GenBank/DDBJ databases">
        <title>Genome Sequence of Lecanicillium fungicola.</title>
        <authorList>
            <person name="Buettner E."/>
        </authorList>
    </citation>
    <scope>NUCLEOTIDE SEQUENCE</scope>
    <source>
        <strain evidence="1">Babe33</strain>
    </source>
</reference>
<evidence type="ECO:0000313" key="2">
    <source>
        <dbReference type="Proteomes" id="UP001143910"/>
    </source>
</evidence>
<dbReference type="Proteomes" id="UP001143910">
    <property type="component" value="Unassembled WGS sequence"/>
</dbReference>
<gene>
    <name evidence="1" type="ORF">NQ176_g3900</name>
</gene>
<sequence length="105" mass="11672">MVVYVVLQAKVHDPETYRKYGQLTPALIERYGGRFLTRGGTITTQEGEPFTDRMVILEFPSKAKFDAFYSDPDYAEAMKFRHAASIGSVLVQEGVPEGTAPVVNV</sequence>
<comment type="caution">
    <text evidence="1">The sequence shown here is derived from an EMBL/GenBank/DDBJ whole genome shotgun (WGS) entry which is preliminary data.</text>
</comment>
<name>A0ACC1NG30_9HYPO</name>